<protein>
    <submittedName>
        <fullName evidence="1">Uncharacterized protein</fullName>
    </submittedName>
</protein>
<gene>
    <name evidence="1" type="ORF">NUW54_g1939</name>
</gene>
<proteinExistence type="predicted"/>
<sequence>MLKFEQGQVEFSTAEISNRIRLRTDSHRWCSKHVPYATLWPNFSHRCAPSDSEAIKLDGENAVLYANRAAAYIAQRQYLDAAKDAQRRDQAVEIDPSYSKAWARLAKSTFELRAWQPSINAWKKALETLPSADLTAQQEQLKQQYEEGLKQAETELQKNESKTMEQHNLRSVPADDQRPWIRALKMEDVLTSNAVLNTSAWVIMNAYKDFSAGVRYMKEIKKTDTGIHGNMNDIRRPVAVIQALQLIINGLLRDDRVFHMDSEDWLDKLQLQVQFEVSANEGWVEGGPETVKEEAVKRLKEKGWKSVRGALGATIRAWFLRAYFAHRSRSSLSLALQYYNDVLDVLDWGARTWHDVPTADRGVIFQKTYIRAIRRLKMDAYLGALKEAEDDSEYNVEDLMELANQIVDETTKNAPKEGDNDEGPLDKGAWYSFFVYPVADAHATLGAIFMQQGLSAKQAGDKAEAENMLAAASKFYKKAAEMYPPDDENFALYLKVAFEAEYHLGKPLSDTLPLCKRIRDSLPGILKIWEMSPSDKLTRHIPDIDRFEERAYTGILEKKYTLETPSSEVPLN</sequence>
<evidence type="ECO:0000313" key="2">
    <source>
        <dbReference type="Proteomes" id="UP001144978"/>
    </source>
</evidence>
<reference evidence="1" key="1">
    <citation type="submission" date="2022-08" db="EMBL/GenBank/DDBJ databases">
        <title>Genome Sequence of Pycnoporus sanguineus.</title>
        <authorList>
            <person name="Buettner E."/>
        </authorList>
    </citation>
    <scope>NUCLEOTIDE SEQUENCE</scope>
    <source>
        <strain evidence="1">CG-C14</strain>
    </source>
</reference>
<name>A0ACC1Q7V2_9APHY</name>
<keyword evidence="2" id="KW-1185">Reference proteome</keyword>
<dbReference type="Proteomes" id="UP001144978">
    <property type="component" value="Unassembled WGS sequence"/>
</dbReference>
<comment type="caution">
    <text evidence="1">The sequence shown here is derived from an EMBL/GenBank/DDBJ whole genome shotgun (WGS) entry which is preliminary data.</text>
</comment>
<organism evidence="1 2">
    <name type="scientific">Trametes sanguinea</name>
    <dbReference type="NCBI Taxonomy" id="158606"/>
    <lineage>
        <taxon>Eukaryota</taxon>
        <taxon>Fungi</taxon>
        <taxon>Dikarya</taxon>
        <taxon>Basidiomycota</taxon>
        <taxon>Agaricomycotina</taxon>
        <taxon>Agaricomycetes</taxon>
        <taxon>Polyporales</taxon>
        <taxon>Polyporaceae</taxon>
        <taxon>Trametes</taxon>
    </lineage>
</organism>
<evidence type="ECO:0000313" key="1">
    <source>
        <dbReference type="EMBL" id="KAJ3012207.1"/>
    </source>
</evidence>
<accession>A0ACC1Q7V2</accession>
<dbReference type="EMBL" id="JANSHE010000343">
    <property type="protein sequence ID" value="KAJ3012207.1"/>
    <property type="molecule type" value="Genomic_DNA"/>
</dbReference>